<dbReference type="HAMAP" id="MF_00972">
    <property type="entry name" value="tRNA_aden_deaminase"/>
    <property type="match status" value="1"/>
</dbReference>
<reference evidence="10" key="1">
    <citation type="journal article" date="2023" name="Front. Microbiol.">
        <title>Genome analysis of Candidatus Aschnera chinzeii, the bacterial endosymbiont of the blood-sucking bat fly Penicillidia jenynsii (Insecta: Diptera: Nycteribiidae).</title>
        <authorList>
            <person name="Koga R."/>
            <person name="Moriyama M."/>
            <person name="Nozaki T."/>
            <person name="Fukatsu T."/>
        </authorList>
    </citation>
    <scope>NUCLEOTIDE SEQUENCE</scope>
    <source>
        <strain evidence="10">Kw-01</strain>
    </source>
</reference>
<evidence type="ECO:0000256" key="4">
    <source>
        <dbReference type="ARBA" id="ARBA00022723"/>
    </source>
</evidence>
<dbReference type="EC" id="3.5.4.33" evidence="8"/>
<dbReference type="InterPro" id="IPR002125">
    <property type="entry name" value="CMP_dCMP_dom"/>
</dbReference>
<keyword evidence="3 8" id="KW-0819">tRNA processing</keyword>
<dbReference type="NCBIfam" id="NF008113">
    <property type="entry name" value="PRK10860.1"/>
    <property type="match status" value="1"/>
</dbReference>
<evidence type="ECO:0000256" key="1">
    <source>
        <dbReference type="ARBA" id="ARBA00010669"/>
    </source>
</evidence>
<proteinExistence type="inferred from homology"/>
<feature type="active site" description="Proton donor" evidence="8">
    <location>
        <position position="74"/>
    </location>
</feature>
<evidence type="ECO:0000259" key="9">
    <source>
        <dbReference type="PROSITE" id="PS51747"/>
    </source>
</evidence>
<evidence type="ECO:0000256" key="2">
    <source>
        <dbReference type="ARBA" id="ARBA00011738"/>
    </source>
</evidence>
<dbReference type="InterPro" id="IPR028883">
    <property type="entry name" value="tRNA_aden_deaminase"/>
</dbReference>
<comment type="subunit">
    <text evidence="2 8">Homodimer.</text>
</comment>
<evidence type="ECO:0000256" key="7">
    <source>
        <dbReference type="ARBA" id="ARBA00048045"/>
    </source>
</evidence>
<dbReference type="GO" id="GO:0052717">
    <property type="term" value="F:tRNA-specific adenosine-34 deaminase activity"/>
    <property type="evidence" value="ECO:0007669"/>
    <property type="project" value="UniProtKB-UniRule"/>
</dbReference>
<gene>
    <name evidence="8 10" type="primary">tadA</name>
    <name evidence="10" type="ORF">ACHINZ_4120</name>
</gene>
<comment type="catalytic activity">
    <reaction evidence="7 8">
        <text>adenosine(34) in tRNA + H2O + H(+) = inosine(34) in tRNA + NH4(+)</text>
        <dbReference type="Rhea" id="RHEA:43168"/>
        <dbReference type="Rhea" id="RHEA-COMP:10373"/>
        <dbReference type="Rhea" id="RHEA-COMP:10374"/>
        <dbReference type="ChEBI" id="CHEBI:15377"/>
        <dbReference type="ChEBI" id="CHEBI:15378"/>
        <dbReference type="ChEBI" id="CHEBI:28938"/>
        <dbReference type="ChEBI" id="CHEBI:74411"/>
        <dbReference type="ChEBI" id="CHEBI:82852"/>
        <dbReference type="EC" id="3.5.4.33"/>
    </reaction>
</comment>
<dbReference type="AlphaFoldDB" id="A0AAT9G4S7"/>
<feature type="binding site" evidence="8">
    <location>
        <position position="72"/>
    </location>
    <ligand>
        <name>Zn(2+)</name>
        <dbReference type="ChEBI" id="CHEBI:29105"/>
        <note>catalytic</note>
    </ligand>
</feature>
<name>A0AAT9G4S7_9ENTR</name>
<keyword evidence="6 8" id="KW-0862">Zinc</keyword>
<feature type="binding site" evidence="8">
    <location>
        <position position="102"/>
    </location>
    <ligand>
        <name>Zn(2+)</name>
        <dbReference type="ChEBI" id="CHEBI:29105"/>
        <note>catalytic</note>
    </ligand>
</feature>
<organism evidence="10">
    <name type="scientific">Candidatus Aschnera chinzeii</name>
    <dbReference type="NCBI Taxonomy" id="1485666"/>
    <lineage>
        <taxon>Bacteria</taxon>
        <taxon>Pseudomonadati</taxon>
        <taxon>Pseudomonadota</taxon>
        <taxon>Gammaproteobacteria</taxon>
        <taxon>Enterobacterales</taxon>
        <taxon>Enterobacteriaceae</taxon>
        <taxon>Candidatus Aschnera</taxon>
    </lineage>
</organism>
<dbReference type="PROSITE" id="PS51747">
    <property type="entry name" value="CYT_DCMP_DEAMINASES_2"/>
    <property type="match status" value="1"/>
</dbReference>
<sequence length="168" mass="19085">MEFNSKLNNKNLFINDMKYNFNDYYWMKKAIILAKRAQQNGEIPVGALLINDKKIIATGWNANILLHDPSAHAEILVLRTAGRQLKNYRLLNTTIYVTLEPCIMCAGALINARINRLVYGAYNPNIGAAGSTINIFNKYYNNHKINITGGVLAKKCSNMLNNFFKKKR</sequence>
<dbReference type="PANTHER" id="PTHR11079">
    <property type="entry name" value="CYTOSINE DEAMINASE FAMILY MEMBER"/>
    <property type="match status" value="1"/>
</dbReference>
<evidence type="ECO:0000256" key="6">
    <source>
        <dbReference type="ARBA" id="ARBA00022833"/>
    </source>
</evidence>
<dbReference type="GO" id="GO:0002100">
    <property type="term" value="P:tRNA wobble adenosine to inosine editing"/>
    <property type="evidence" value="ECO:0007669"/>
    <property type="project" value="UniProtKB-UniRule"/>
</dbReference>
<comment type="similarity">
    <text evidence="1">Belongs to the cytidine and deoxycytidylate deaminase family. ADAT2 subfamily.</text>
</comment>
<dbReference type="SUPFAM" id="SSF53927">
    <property type="entry name" value="Cytidine deaminase-like"/>
    <property type="match status" value="1"/>
</dbReference>
<feature type="domain" description="CMP/dCMP-type deaminase" evidence="9">
    <location>
        <begin position="21"/>
        <end position="132"/>
    </location>
</feature>
<evidence type="ECO:0000256" key="3">
    <source>
        <dbReference type="ARBA" id="ARBA00022694"/>
    </source>
</evidence>
<reference evidence="10" key="2">
    <citation type="submission" date="2023-10" db="EMBL/GenBank/DDBJ databases">
        <authorList>
            <person name="Koga R."/>
            <person name="Fukatsu T."/>
        </authorList>
    </citation>
    <scope>NUCLEOTIDE SEQUENCE</scope>
    <source>
        <strain evidence="10">Kw-01</strain>
    </source>
</reference>
<dbReference type="Pfam" id="PF14437">
    <property type="entry name" value="MafB19-deam"/>
    <property type="match status" value="1"/>
</dbReference>
<evidence type="ECO:0000313" key="10">
    <source>
        <dbReference type="EMBL" id="BET44740.1"/>
    </source>
</evidence>
<dbReference type="PROSITE" id="PS00903">
    <property type="entry name" value="CYT_DCMP_DEAMINASES_1"/>
    <property type="match status" value="1"/>
</dbReference>
<dbReference type="EMBL" id="AP028961">
    <property type="protein sequence ID" value="BET44740.1"/>
    <property type="molecule type" value="Genomic_DNA"/>
</dbReference>
<protein>
    <recommendedName>
        <fullName evidence="8">tRNA-specific adenosine deaminase</fullName>
        <ecNumber evidence="8">3.5.4.33</ecNumber>
    </recommendedName>
</protein>
<dbReference type="InterPro" id="IPR016193">
    <property type="entry name" value="Cytidine_deaminase-like"/>
</dbReference>
<dbReference type="Gene3D" id="3.40.140.10">
    <property type="entry name" value="Cytidine Deaminase, domain 2"/>
    <property type="match status" value="1"/>
</dbReference>
<dbReference type="PANTHER" id="PTHR11079:SF202">
    <property type="entry name" value="TRNA-SPECIFIC ADENOSINE DEAMINASE"/>
    <property type="match status" value="1"/>
</dbReference>
<evidence type="ECO:0000256" key="8">
    <source>
        <dbReference type="HAMAP-Rule" id="MF_00972"/>
    </source>
</evidence>
<dbReference type="GO" id="GO:0008270">
    <property type="term" value="F:zinc ion binding"/>
    <property type="evidence" value="ECO:0007669"/>
    <property type="project" value="UniProtKB-UniRule"/>
</dbReference>
<keyword evidence="4 8" id="KW-0479">Metal-binding</keyword>
<dbReference type="FunFam" id="3.40.140.10:FF:000005">
    <property type="entry name" value="tRNA-specific adenosine deaminase"/>
    <property type="match status" value="1"/>
</dbReference>
<dbReference type="CDD" id="cd01285">
    <property type="entry name" value="nucleoside_deaminase"/>
    <property type="match status" value="1"/>
</dbReference>
<keyword evidence="5 8" id="KW-0378">Hydrolase</keyword>
<comment type="cofactor">
    <cofactor evidence="8">
        <name>Zn(2+)</name>
        <dbReference type="ChEBI" id="CHEBI:29105"/>
    </cofactor>
    <text evidence="8">Binds 1 zinc ion per subunit.</text>
</comment>
<evidence type="ECO:0000256" key="5">
    <source>
        <dbReference type="ARBA" id="ARBA00022801"/>
    </source>
</evidence>
<dbReference type="InterPro" id="IPR016192">
    <property type="entry name" value="APOBEC/CMP_deaminase_Zn-bd"/>
</dbReference>
<accession>A0AAT9G4S7</accession>
<dbReference type="InterPro" id="IPR058535">
    <property type="entry name" value="MafB19-deam"/>
</dbReference>
<comment type="function">
    <text evidence="8">Catalyzes the deamination of adenosine to inosine at the wobble position 34 of tRNA(Arg2).</text>
</comment>
<feature type="binding site" evidence="8">
    <location>
        <position position="105"/>
    </location>
    <ligand>
        <name>Zn(2+)</name>
        <dbReference type="ChEBI" id="CHEBI:29105"/>
        <note>catalytic</note>
    </ligand>
</feature>